<dbReference type="InterPro" id="IPR023198">
    <property type="entry name" value="PGP-like_dom2"/>
</dbReference>
<gene>
    <name evidence="1" type="ORF">SAMN05444371_1871</name>
</gene>
<dbReference type="InterPro" id="IPR006439">
    <property type="entry name" value="HAD-SF_hydro_IA"/>
</dbReference>
<dbReference type="Gene3D" id="1.10.150.240">
    <property type="entry name" value="Putative phosphatase, domain 2"/>
    <property type="match status" value="1"/>
</dbReference>
<evidence type="ECO:0000313" key="1">
    <source>
        <dbReference type="EMBL" id="SHK31227.1"/>
    </source>
</evidence>
<dbReference type="Gene3D" id="3.40.50.1000">
    <property type="entry name" value="HAD superfamily/HAD-like"/>
    <property type="match status" value="1"/>
</dbReference>
<dbReference type="InterPro" id="IPR036412">
    <property type="entry name" value="HAD-like_sf"/>
</dbReference>
<dbReference type="InterPro" id="IPR052550">
    <property type="entry name" value="Pyrimidine_5'-ntase_YjjG"/>
</dbReference>
<dbReference type="InterPro" id="IPR011951">
    <property type="entry name" value="HAD-SF_hydro_IA_YjjG/PynA"/>
</dbReference>
<dbReference type="Proteomes" id="UP000184498">
    <property type="component" value="Unassembled WGS sequence"/>
</dbReference>
<accession>A0A1M6RFT4</accession>
<dbReference type="PANTHER" id="PTHR47478:SF1">
    <property type="entry name" value="PYRIMIDINE 5'-NUCLEOTIDASE YJJG"/>
    <property type="match status" value="1"/>
</dbReference>
<protein>
    <submittedName>
        <fullName evidence="1">Putative hydrolase of the HAD superfamily</fullName>
    </submittedName>
</protein>
<evidence type="ECO:0000313" key="2">
    <source>
        <dbReference type="Proteomes" id="UP000184498"/>
    </source>
</evidence>
<dbReference type="InterPro" id="IPR023214">
    <property type="entry name" value="HAD_sf"/>
</dbReference>
<dbReference type="SFLD" id="SFLDG01129">
    <property type="entry name" value="C1.5:_HAD__Beta-PGM__Phosphata"/>
    <property type="match status" value="1"/>
</dbReference>
<dbReference type="Pfam" id="PF00702">
    <property type="entry name" value="Hydrolase"/>
    <property type="match status" value="1"/>
</dbReference>
<reference evidence="2" key="1">
    <citation type="submission" date="2016-11" db="EMBL/GenBank/DDBJ databases">
        <authorList>
            <person name="Varghese N."/>
            <person name="Submissions S."/>
        </authorList>
    </citation>
    <scope>NUCLEOTIDE SEQUENCE [LARGE SCALE GENOMIC DNA]</scope>
    <source>
        <strain evidence="2">DSM 18016</strain>
    </source>
</reference>
<sequence>MCLMKNIRHIFFDLDNTLWDHRKNAYLTIRDLFSKQQIATQYRIDFEEFHSAYHIINERLWEQIRDGEIDKDYLRKHRFYDTFLKFGVDDATLADYFEHHFLDEILNYNELVAGAIDLLNYLKSKDYKMHIISNGFQEVTERKCILSGISGFFETITSADSVNIRKPRPEIFEYSLGIAKADKSESILIGDDWIADVKGAQNFGIDVIFFDVLDENPQEVGLKFIKHLSEVKQYL</sequence>
<dbReference type="SFLD" id="SFLDS00003">
    <property type="entry name" value="Haloacid_Dehalogenase"/>
    <property type="match status" value="1"/>
</dbReference>
<dbReference type="STRING" id="216903.SAMN05444371_1871"/>
<dbReference type="NCBIfam" id="TIGR01549">
    <property type="entry name" value="HAD-SF-IA-v1"/>
    <property type="match status" value="1"/>
</dbReference>
<dbReference type="GO" id="GO:0008253">
    <property type="term" value="F:5'-nucleotidase activity"/>
    <property type="evidence" value="ECO:0007669"/>
    <property type="project" value="InterPro"/>
</dbReference>
<name>A0A1M6RFT4_9FLAO</name>
<dbReference type="NCBIfam" id="TIGR02254">
    <property type="entry name" value="YjjG_YfnB"/>
    <property type="match status" value="1"/>
</dbReference>
<proteinExistence type="predicted"/>
<dbReference type="PANTHER" id="PTHR47478">
    <property type="match status" value="1"/>
</dbReference>
<keyword evidence="2" id="KW-1185">Reference proteome</keyword>
<dbReference type="EMBL" id="FRAM01000002">
    <property type="protein sequence ID" value="SHK31227.1"/>
    <property type="molecule type" value="Genomic_DNA"/>
</dbReference>
<keyword evidence="1" id="KW-0378">Hydrolase</keyword>
<organism evidence="1 2">
    <name type="scientific">Epilithonimonas mollis</name>
    <dbReference type="NCBI Taxonomy" id="216903"/>
    <lineage>
        <taxon>Bacteria</taxon>
        <taxon>Pseudomonadati</taxon>
        <taxon>Bacteroidota</taxon>
        <taxon>Flavobacteriia</taxon>
        <taxon>Flavobacteriales</taxon>
        <taxon>Weeksellaceae</taxon>
        <taxon>Chryseobacterium group</taxon>
        <taxon>Epilithonimonas</taxon>
    </lineage>
</organism>
<dbReference type="SUPFAM" id="SSF56784">
    <property type="entry name" value="HAD-like"/>
    <property type="match status" value="1"/>
</dbReference>
<dbReference type="AlphaFoldDB" id="A0A1M6RFT4"/>